<feature type="non-terminal residue" evidence="1">
    <location>
        <position position="52"/>
    </location>
</feature>
<comment type="caution">
    <text evidence="1">The sequence shown here is derived from an EMBL/GenBank/DDBJ whole genome shotgun (WGS) entry which is preliminary data.</text>
</comment>
<gene>
    <name evidence="1" type="primary">apo</name>
    <name evidence="1" type="ORF">DAT39_011392</name>
</gene>
<name>A0A8J4WZD7_CLAMG</name>
<proteinExistence type="predicted"/>
<dbReference type="EMBL" id="QNUK01000184">
    <property type="protein sequence ID" value="KAF5898919.1"/>
    <property type="molecule type" value="Genomic_DNA"/>
</dbReference>
<dbReference type="Proteomes" id="UP000727407">
    <property type="component" value="Unassembled WGS sequence"/>
</dbReference>
<organism evidence="1 2">
    <name type="scientific">Clarias magur</name>
    <name type="common">Asian catfish</name>
    <name type="synonym">Macropteronotus magur</name>
    <dbReference type="NCBI Taxonomy" id="1594786"/>
    <lineage>
        <taxon>Eukaryota</taxon>
        <taxon>Metazoa</taxon>
        <taxon>Chordata</taxon>
        <taxon>Craniata</taxon>
        <taxon>Vertebrata</taxon>
        <taxon>Euteleostomi</taxon>
        <taxon>Actinopterygii</taxon>
        <taxon>Neopterygii</taxon>
        <taxon>Teleostei</taxon>
        <taxon>Ostariophysi</taxon>
        <taxon>Siluriformes</taxon>
        <taxon>Clariidae</taxon>
        <taxon>Clarias</taxon>
    </lineage>
</organism>
<keyword evidence="2" id="KW-1185">Reference proteome</keyword>
<dbReference type="AlphaFoldDB" id="A0A8J4WZD7"/>
<reference evidence="1" key="1">
    <citation type="submission" date="2020-07" db="EMBL/GenBank/DDBJ databases">
        <title>Clarias magur genome sequencing, assembly and annotation.</title>
        <authorList>
            <person name="Kushwaha B."/>
            <person name="Kumar R."/>
            <person name="Das P."/>
            <person name="Joshi C.G."/>
            <person name="Kumar D."/>
            <person name="Nagpure N.S."/>
            <person name="Pandey M."/>
            <person name="Agarwal S."/>
            <person name="Srivastava S."/>
            <person name="Singh M."/>
            <person name="Sahoo L."/>
            <person name="Jayasankar P."/>
            <person name="Meher P.K."/>
            <person name="Koringa P.G."/>
            <person name="Iquebal M.A."/>
            <person name="Das S.P."/>
            <person name="Bit A."/>
            <person name="Patnaik S."/>
            <person name="Patel N."/>
            <person name="Shah T.M."/>
            <person name="Hinsu A."/>
            <person name="Jena J.K."/>
        </authorList>
    </citation>
    <scope>NUCLEOTIDE SEQUENCE</scope>
    <source>
        <strain evidence="1">CIFAMagur01</strain>
        <tissue evidence="1">Testis</tissue>
    </source>
</reference>
<protein>
    <submittedName>
        <fullName evidence="1">Aromatic peroxygenase</fullName>
    </submittedName>
</protein>
<accession>A0A8J4WZD7</accession>
<evidence type="ECO:0000313" key="1">
    <source>
        <dbReference type="EMBL" id="KAF5898919.1"/>
    </source>
</evidence>
<sequence>MEIWDECLSVSRSRFALEEQSPGSVRNPCPGANRIHILACVQRRTRPEEVFR</sequence>
<evidence type="ECO:0000313" key="2">
    <source>
        <dbReference type="Proteomes" id="UP000727407"/>
    </source>
</evidence>